<evidence type="ECO:0000313" key="2">
    <source>
        <dbReference type="Proteomes" id="UP000242715"/>
    </source>
</evidence>
<gene>
    <name evidence="1" type="ORF">TSUD_367260</name>
</gene>
<proteinExistence type="predicted"/>
<evidence type="ECO:0008006" key="3">
    <source>
        <dbReference type="Google" id="ProtNLM"/>
    </source>
</evidence>
<dbReference type="AlphaFoldDB" id="A0A2Z6P0R2"/>
<keyword evidence="2" id="KW-1185">Reference proteome</keyword>
<name>A0A2Z6P0R2_TRISU</name>
<dbReference type="Proteomes" id="UP000242715">
    <property type="component" value="Unassembled WGS sequence"/>
</dbReference>
<protein>
    <recommendedName>
        <fullName evidence="3">Rx N-terminal domain-containing protein</fullName>
    </recommendedName>
</protein>
<accession>A0A2Z6P0R2</accession>
<sequence length="146" mass="17153">MDQVKLSKRIEQLIAKLDSVDDICCARLRGHNVTYLVLNMQQIQFKAECAEREKECLGTNTPKVKIWIDRVKHTLDDVDHLLDESSKEDLKPHYKKNKKLHIFFSSLKQLAFDLKLADKIKDLTTRMKSLRKFNEFTNQNIFSSEN</sequence>
<organism evidence="1 2">
    <name type="scientific">Trifolium subterraneum</name>
    <name type="common">Subterranean clover</name>
    <dbReference type="NCBI Taxonomy" id="3900"/>
    <lineage>
        <taxon>Eukaryota</taxon>
        <taxon>Viridiplantae</taxon>
        <taxon>Streptophyta</taxon>
        <taxon>Embryophyta</taxon>
        <taxon>Tracheophyta</taxon>
        <taxon>Spermatophyta</taxon>
        <taxon>Magnoliopsida</taxon>
        <taxon>eudicotyledons</taxon>
        <taxon>Gunneridae</taxon>
        <taxon>Pentapetalae</taxon>
        <taxon>rosids</taxon>
        <taxon>fabids</taxon>
        <taxon>Fabales</taxon>
        <taxon>Fabaceae</taxon>
        <taxon>Papilionoideae</taxon>
        <taxon>50 kb inversion clade</taxon>
        <taxon>NPAAA clade</taxon>
        <taxon>Hologalegina</taxon>
        <taxon>IRL clade</taxon>
        <taxon>Trifolieae</taxon>
        <taxon>Trifolium</taxon>
    </lineage>
</organism>
<dbReference type="EMBL" id="DF974548">
    <property type="protein sequence ID" value="GAU49316.1"/>
    <property type="molecule type" value="Genomic_DNA"/>
</dbReference>
<reference evidence="2" key="1">
    <citation type="journal article" date="2017" name="Front. Plant Sci.">
        <title>Climate Clever Clovers: New Paradigm to Reduce the Environmental Footprint of Ruminants by Breeding Low Methanogenic Forages Utilizing Haplotype Variation.</title>
        <authorList>
            <person name="Kaur P."/>
            <person name="Appels R."/>
            <person name="Bayer P.E."/>
            <person name="Keeble-Gagnere G."/>
            <person name="Wang J."/>
            <person name="Hirakawa H."/>
            <person name="Shirasawa K."/>
            <person name="Vercoe P."/>
            <person name="Stefanova K."/>
            <person name="Durmic Z."/>
            <person name="Nichols P."/>
            <person name="Revell C."/>
            <person name="Isobe S.N."/>
            <person name="Edwards D."/>
            <person name="Erskine W."/>
        </authorList>
    </citation>
    <scope>NUCLEOTIDE SEQUENCE [LARGE SCALE GENOMIC DNA]</scope>
    <source>
        <strain evidence="2">cv. Daliak</strain>
    </source>
</reference>
<evidence type="ECO:0000313" key="1">
    <source>
        <dbReference type="EMBL" id="GAU49316.1"/>
    </source>
</evidence>